<evidence type="ECO:0000313" key="8">
    <source>
        <dbReference type="Proteomes" id="UP000003494"/>
    </source>
</evidence>
<sequence length="147" mass="16547">MTKPRLADHIMALDYGAKTVGVACTDSLGLTAQAVETVWRKRENKLRKTLARIDQIARDREIRLILVGLPVNMDDSEGERAGMARDFADQVAQRTGIAVEMYDERLSTIEADEILGKSGVPVGKRKRHLDELSAQLILERYLEDLRQ</sequence>
<keyword evidence="3 5" id="KW-0540">Nuclease</keyword>
<dbReference type="CDD" id="cd16964">
    <property type="entry name" value="YqgF"/>
    <property type="match status" value="1"/>
</dbReference>
<reference evidence="7" key="1">
    <citation type="submission" date="2009-04" db="EMBL/GenBank/DDBJ databases">
        <authorList>
            <person name="Weinstock G."/>
            <person name="Sodergren E."/>
            <person name="Clifton S."/>
            <person name="Fulton L."/>
            <person name="Fulton B."/>
            <person name="Courtney L."/>
            <person name="Fronick C."/>
            <person name="Harrison M."/>
            <person name="Strong C."/>
            <person name="Farmer C."/>
            <person name="Delahaunty K."/>
            <person name="Markovic C."/>
            <person name="Hall O."/>
            <person name="Minx P."/>
            <person name="Tomlinson C."/>
            <person name="Mitreva M."/>
            <person name="Nelson J."/>
            <person name="Hou S."/>
            <person name="Wollam A."/>
            <person name="Pepin K.H."/>
            <person name="Johnson M."/>
            <person name="Bhonagiri V."/>
            <person name="Nash W.E."/>
            <person name="Warren W."/>
            <person name="Chinwalla A."/>
            <person name="Mardis E.R."/>
            <person name="Wilson R.K."/>
        </authorList>
    </citation>
    <scope>NUCLEOTIDE SEQUENCE [LARGE SCALE GENOMIC DNA]</scope>
    <source>
        <strain evidence="7">DSM 14600</strain>
    </source>
</reference>
<dbReference type="eggNOG" id="COG0816">
    <property type="taxonomic scope" value="Bacteria"/>
</dbReference>
<evidence type="ECO:0000256" key="3">
    <source>
        <dbReference type="ARBA" id="ARBA00022722"/>
    </source>
</evidence>
<dbReference type="Proteomes" id="UP000003494">
    <property type="component" value="Unassembled WGS sequence"/>
</dbReference>
<dbReference type="Pfam" id="PF03652">
    <property type="entry name" value="RuvX"/>
    <property type="match status" value="1"/>
</dbReference>
<dbReference type="EC" id="3.1.-.-" evidence="5"/>
<comment type="similarity">
    <text evidence="5">Belongs to the YqgF HJR family.</text>
</comment>
<evidence type="ECO:0000256" key="4">
    <source>
        <dbReference type="ARBA" id="ARBA00022801"/>
    </source>
</evidence>
<feature type="domain" description="YqgF/RNase H-like" evidence="6">
    <location>
        <begin position="8"/>
        <end position="111"/>
    </location>
</feature>
<name>C4G871_9FIRM</name>
<dbReference type="Gene3D" id="3.30.420.140">
    <property type="entry name" value="YqgF/RNase H-like domain"/>
    <property type="match status" value="1"/>
</dbReference>
<gene>
    <name evidence="7" type="ORF">GCWU000342_00032</name>
</gene>
<protein>
    <recommendedName>
        <fullName evidence="5">Putative pre-16S rRNA nuclease</fullName>
        <ecNumber evidence="5">3.1.-.-</ecNumber>
    </recommendedName>
</protein>
<comment type="subcellular location">
    <subcellularLocation>
        <location evidence="5">Cytoplasm</location>
    </subcellularLocation>
</comment>
<dbReference type="InterPro" id="IPR006641">
    <property type="entry name" value="YqgF/RNaseH-like_dom"/>
</dbReference>
<dbReference type="NCBIfam" id="TIGR00250">
    <property type="entry name" value="RNAse_H_YqgF"/>
    <property type="match status" value="1"/>
</dbReference>
<comment type="caution">
    <text evidence="7">The sequence shown here is derived from an EMBL/GenBank/DDBJ whole genome shotgun (WGS) entry which is preliminary data.</text>
</comment>
<keyword evidence="1 5" id="KW-0963">Cytoplasm</keyword>
<evidence type="ECO:0000256" key="2">
    <source>
        <dbReference type="ARBA" id="ARBA00022517"/>
    </source>
</evidence>
<dbReference type="InterPro" id="IPR005227">
    <property type="entry name" value="YqgF"/>
</dbReference>
<dbReference type="EMBL" id="ACIP02000001">
    <property type="protein sequence ID" value="EEP28692.1"/>
    <property type="molecule type" value="Genomic_DNA"/>
</dbReference>
<organism evidence="7 8">
    <name type="scientific">Shuttleworthella satelles DSM 14600</name>
    <dbReference type="NCBI Taxonomy" id="626523"/>
    <lineage>
        <taxon>Bacteria</taxon>
        <taxon>Bacillati</taxon>
        <taxon>Bacillota</taxon>
        <taxon>Clostridia</taxon>
        <taxon>Lachnospirales</taxon>
        <taxon>Lachnospiraceae</taxon>
        <taxon>Shuttleworthella</taxon>
    </lineage>
</organism>
<dbReference type="InterPro" id="IPR012337">
    <property type="entry name" value="RNaseH-like_sf"/>
</dbReference>
<evidence type="ECO:0000256" key="1">
    <source>
        <dbReference type="ARBA" id="ARBA00022490"/>
    </source>
</evidence>
<dbReference type="PANTHER" id="PTHR33317:SF4">
    <property type="entry name" value="POLYNUCLEOTIDYL TRANSFERASE, RIBONUCLEASE H-LIKE SUPERFAMILY PROTEIN"/>
    <property type="match status" value="1"/>
</dbReference>
<dbReference type="HOGENOM" id="CLU_098240_3_0_9"/>
<dbReference type="InterPro" id="IPR037027">
    <property type="entry name" value="YqgF/RNaseH-like_dom_sf"/>
</dbReference>
<dbReference type="GO" id="GO:0000967">
    <property type="term" value="P:rRNA 5'-end processing"/>
    <property type="evidence" value="ECO:0007669"/>
    <property type="project" value="UniProtKB-UniRule"/>
</dbReference>
<dbReference type="PANTHER" id="PTHR33317">
    <property type="entry name" value="POLYNUCLEOTIDYL TRANSFERASE, RIBONUCLEASE H-LIKE SUPERFAMILY PROTEIN"/>
    <property type="match status" value="1"/>
</dbReference>
<dbReference type="GO" id="GO:0005829">
    <property type="term" value="C:cytosol"/>
    <property type="evidence" value="ECO:0007669"/>
    <property type="project" value="TreeGrafter"/>
</dbReference>
<dbReference type="AlphaFoldDB" id="C4G871"/>
<evidence type="ECO:0000259" key="6">
    <source>
        <dbReference type="SMART" id="SM00732"/>
    </source>
</evidence>
<dbReference type="GO" id="GO:0016788">
    <property type="term" value="F:hydrolase activity, acting on ester bonds"/>
    <property type="evidence" value="ECO:0007669"/>
    <property type="project" value="UniProtKB-UniRule"/>
</dbReference>
<dbReference type="STRING" id="626523.GCWU000342_00032"/>
<dbReference type="RefSeq" id="WP_006905080.1">
    <property type="nucleotide sequence ID" value="NZ_GG665866.1"/>
</dbReference>
<evidence type="ECO:0000256" key="5">
    <source>
        <dbReference type="HAMAP-Rule" id="MF_00651"/>
    </source>
</evidence>
<keyword evidence="4 5" id="KW-0378">Hydrolase</keyword>
<proteinExistence type="inferred from homology"/>
<evidence type="ECO:0000313" key="7">
    <source>
        <dbReference type="EMBL" id="EEP28692.1"/>
    </source>
</evidence>
<dbReference type="HAMAP" id="MF_00651">
    <property type="entry name" value="Nuclease_YqgF"/>
    <property type="match status" value="1"/>
</dbReference>
<keyword evidence="8" id="KW-1185">Reference proteome</keyword>
<keyword evidence="2 5" id="KW-0690">Ribosome biogenesis</keyword>
<comment type="function">
    <text evidence="5">Could be a nuclease involved in processing of the 5'-end of pre-16S rRNA.</text>
</comment>
<dbReference type="SMART" id="SM00732">
    <property type="entry name" value="YqgFc"/>
    <property type="match status" value="1"/>
</dbReference>
<dbReference type="GO" id="GO:0004518">
    <property type="term" value="F:nuclease activity"/>
    <property type="evidence" value="ECO:0007669"/>
    <property type="project" value="UniProtKB-KW"/>
</dbReference>
<dbReference type="SUPFAM" id="SSF53098">
    <property type="entry name" value="Ribonuclease H-like"/>
    <property type="match status" value="1"/>
</dbReference>
<accession>C4G871</accession>